<feature type="region of interest" description="Disordered" evidence="1">
    <location>
        <begin position="504"/>
        <end position="537"/>
    </location>
</feature>
<evidence type="ECO:0008006" key="6">
    <source>
        <dbReference type="Google" id="ProtNLM"/>
    </source>
</evidence>
<dbReference type="EMBL" id="BKAM01000037">
    <property type="protein sequence ID" value="GEP72878.1"/>
    <property type="molecule type" value="Genomic_DNA"/>
</dbReference>
<reference evidence="4 5" key="1">
    <citation type="submission" date="2019-07" db="EMBL/GenBank/DDBJ databases">
        <title>Whole genome shotgun sequence of Lactobacillus rapi NBRC 109618.</title>
        <authorList>
            <person name="Hosoyama A."/>
            <person name="Uohara A."/>
            <person name="Ohji S."/>
            <person name="Ichikawa N."/>
        </authorList>
    </citation>
    <scope>NUCLEOTIDE SEQUENCE [LARGE SCALE GENOMIC DNA]</scope>
    <source>
        <strain evidence="4 5">NBRC 109618</strain>
    </source>
</reference>
<dbReference type="InterPro" id="IPR028932">
    <property type="entry name" value="TerB-C"/>
</dbReference>
<proteinExistence type="predicted"/>
<evidence type="ECO:0000259" key="2">
    <source>
        <dbReference type="Pfam" id="PF13208"/>
    </source>
</evidence>
<evidence type="ECO:0000256" key="1">
    <source>
        <dbReference type="SAM" id="MobiDB-lite"/>
    </source>
</evidence>
<dbReference type="InterPro" id="IPR025266">
    <property type="entry name" value="TerB_N"/>
</dbReference>
<protein>
    <recommendedName>
        <fullName evidence="6">TerB-C domain-containing protein</fullName>
    </recommendedName>
</protein>
<evidence type="ECO:0000313" key="4">
    <source>
        <dbReference type="EMBL" id="GEP72878.1"/>
    </source>
</evidence>
<gene>
    <name evidence="4" type="ORF">LRA02_17460</name>
</gene>
<dbReference type="RefSeq" id="WP_225427318.1">
    <property type="nucleotide sequence ID" value="NZ_BKAM01000037.1"/>
</dbReference>
<evidence type="ECO:0000259" key="3">
    <source>
        <dbReference type="Pfam" id="PF15615"/>
    </source>
</evidence>
<dbReference type="Pfam" id="PF15615">
    <property type="entry name" value="TerB_C"/>
    <property type="match status" value="1"/>
</dbReference>
<organism evidence="4 5">
    <name type="scientific">Lentilactobacillus rapi</name>
    <dbReference type="NCBI Taxonomy" id="481723"/>
    <lineage>
        <taxon>Bacteria</taxon>
        <taxon>Bacillati</taxon>
        <taxon>Bacillota</taxon>
        <taxon>Bacilli</taxon>
        <taxon>Lactobacillales</taxon>
        <taxon>Lactobacillaceae</taxon>
        <taxon>Lentilactobacillus</taxon>
    </lineage>
</organism>
<name>A0A512PNU1_9LACO</name>
<dbReference type="STRING" id="1423795.FD12_GL001608"/>
<dbReference type="Pfam" id="PF13208">
    <property type="entry name" value="TerB_N"/>
    <property type="match status" value="1"/>
</dbReference>
<dbReference type="Proteomes" id="UP000321569">
    <property type="component" value="Unassembled WGS sequence"/>
</dbReference>
<accession>A0A512PNU1</accession>
<feature type="domain" description="TerB-C" evidence="3">
    <location>
        <begin position="473"/>
        <end position="608"/>
    </location>
</feature>
<dbReference type="AlphaFoldDB" id="A0A512PNU1"/>
<evidence type="ECO:0000313" key="5">
    <source>
        <dbReference type="Proteomes" id="UP000321569"/>
    </source>
</evidence>
<comment type="caution">
    <text evidence="4">The sequence shown here is derived from an EMBL/GenBank/DDBJ whole genome shotgun (WGS) entry which is preliminary data.</text>
</comment>
<feature type="domain" description="TerB N-terminal" evidence="2">
    <location>
        <begin position="149"/>
        <end position="360"/>
    </location>
</feature>
<sequence length="613" mass="71106">MNWQEMNDLVANYYGLKFVSAAESSPNIKVLIHPTSKRPFVIASQADPANIDVYCGNLRVIVQHLPHFSAPKFTKNQRWVGVSLKAINELMLQKVLNYSLKHFPPNPNLPSQEQSIYLPPDDKGNPQYRAQQIQLPVGAAKQTREQRNSHVPDAPAPIQKMIQSYDYSVPSSQIVAYNFYKQGQMMADYDDQYNATYELKRYFPVYHDLTIHQLRTYFTWRTQLRQGNFTVSSTSYAYLYIYELLNNIGVASPTESYTKLMAFRDQCAPSYHSRMRDLLDQWLCDYVLYYGLDQQKAQIVFAKRLGIDRDYHILLHPADFSPEQLLEVFKAHSTYLKSCLLLKKSPKQFAELLKIVWQQILALKQTNQFDYFAETIASRVPTSHTYFTSAVFYFRKAPRLKVYQVDAEHIYHLGSQTCSSLRYYPVKRQEKELNTLLHEVDRLVRQAFHLGHPLKPRQLSSLLQRAIMDGIRSYQRIQAEKRRPKVNINLANLDQIRKDASQTRESLLTEDEKEPVSAPSPKEPVSQDPTDKPVDSDQSLLNADETMLVVALLKGQPWQQYLHDHHLMTSVLVDQINEKLLDEIGDTVIEFNADNQPVIVEDYRQDLEQLFLS</sequence>